<reference evidence="1 2" key="1">
    <citation type="submission" date="2019-12" db="EMBL/GenBank/DDBJ databases">
        <title>Comparative genomics gives insights into the taxonomy of the Azoarcus-Aromatoleum group and reveals separate origins of nif in the plant-associated Azoarcus and non-plant-associated Aromatoleum sub-groups.</title>
        <authorList>
            <person name="Lafos M."/>
            <person name="Maluk M."/>
            <person name="Batista M."/>
            <person name="Junghare M."/>
            <person name="Carmona M."/>
            <person name="Faoro H."/>
            <person name="Cruz L.M."/>
            <person name="Battistoni F."/>
            <person name="De Souza E."/>
            <person name="Pedrosa F."/>
            <person name="Chen W.-M."/>
            <person name="Poole P.S."/>
            <person name="Dixon R.A."/>
            <person name="James E.K."/>
        </authorList>
    </citation>
    <scope>NUCLEOTIDE SEQUENCE [LARGE SCALE GENOMIC DNA]</scope>
    <source>
        <strain evidence="1 2">22Lin</strain>
    </source>
</reference>
<dbReference type="EMBL" id="WTVQ01000053">
    <property type="protein sequence ID" value="NMG77193.1"/>
    <property type="molecule type" value="Genomic_DNA"/>
</dbReference>
<name>A0ABX1QFV9_9RHOO</name>
<dbReference type="RefSeq" id="WP_169262326.1">
    <property type="nucleotide sequence ID" value="NZ_WTVQ01000053.1"/>
</dbReference>
<comment type="caution">
    <text evidence="1">The sequence shown here is derived from an EMBL/GenBank/DDBJ whole genome shotgun (WGS) entry which is preliminary data.</text>
</comment>
<keyword evidence="2" id="KW-1185">Reference proteome</keyword>
<protein>
    <submittedName>
        <fullName evidence="1">Uncharacterized protein</fullName>
    </submittedName>
</protein>
<accession>A0ABX1QFV9</accession>
<dbReference type="Proteomes" id="UP000648984">
    <property type="component" value="Unassembled WGS sequence"/>
</dbReference>
<evidence type="ECO:0000313" key="2">
    <source>
        <dbReference type="Proteomes" id="UP000648984"/>
    </source>
</evidence>
<evidence type="ECO:0000313" key="1">
    <source>
        <dbReference type="EMBL" id="NMG77193.1"/>
    </source>
</evidence>
<sequence>MDTKTDLLLYLVYGADSYHQEAVFSIVSAVARLRESADTAVRIEVFADRREPYAALPVRVHALDGITLSRWRAPHGYHFRTKHAALHAVLTDGAEPAQRAILIDTDTFFHTSPSALFERIAPGTLLCNRIGGRYADMREATLYRTLAPRLQSQRLADDDMPLLNSGVIGLCRGDAPLLQRSLALMDELFPHAEGAYTLEEFVLATAARERAFCLSECPTLIHHYWSRKQLFRAKIQAWLRKHGQAPLTACALADVAAVSDTLPRPPAPQRLIHKLVTRLLPAGQRQFSRELLYGCYPHANEFDRACGPVWWDKALANLRERHDVSNSEIERWLDGFTLRRLLGEHTAAIRRHLKHQKAN</sequence>
<gene>
    <name evidence="1" type="ORF">GPA25_20775</name>
</gene>
<organism evidence="1 2">
    <name type="scientific">Aromatoleum diolicum</name>
    <dbReference type="NCBI Taxonomy" id="75796"/>
    <lineage>
        <taxon>Bacteria</taxon>
        <taxon>Pseudomonadati</taxon>
        <taxon>Pseudomonadota</taxon>
        <taxon>Betaproteobacteria</taxon>
        <taxon>Rhodocyclales</taxon>
        <taxon>Rhodocyclaceae</taxon>
        <taxon>Aromatoleum</taxon>
    </lineage>
</organism>
<proteinExistence type="predicted"/>